<feature type="coiled-coil region" evidence="1">
    <location>
        <begin position="54"/>
        <end position="81"/>
    </location>
</feature>
<evidence type="ECO:0000256" key="1">
    <source>
        <dbReference type="SAM" id="Coils"/>
    </source>
</evidence>
<name>A0A067KEX9_JATCU</name>
<dbReference type="Proteomes" id="UP000027138">
    <property type="component" value="Unassembled WGS sequence"/>
</dbReference>
<keyword evidence="4" id="KW-1185">Reference proteome</keyword>
<evidence type="ECO:0000313" key="3">
    <source>
        <dbReference type="EMBL" id="KDP34751.1"/>
    </source>
</evidence>
<evidence type="ECO:0000256" key="2">
    <source>
        <dbReference type="SAM" id="MobiDB-lite"/>
    </source>
</evidence>
<keyword evidence="1" id="KW-0175">Coiled coil</keyword>
<dbReference type="EMBL" id="KK914507">
    <property type="protein sequence ID" value="KDP34751.1"/>
    <property type="molecule type" value="Genomic_DNA"/>
</dbReference>
<reference evidence="3 4" key="1">
    <citation type="journal article" date="2014" name="PLoS ONE">
        <title>Global Analysis of Gene Expression Profiles in Physic Nut (Jatropha curcas L.) Seedlings Exposed to Salt Stress.</title>
        <authorList>
            <person name="Zhang L."/>
            <person name="Zhang C."/>
            <person name="Wu P."/>
            <person name="Chen Y."/>
            <person name="Li M."/>
            <person name="Jiang H."/>
            <person name="Wu G."/>
        </authorList>
    </citation>
    <scope>NUCLEOTIDE SEQUENCE [LARGE SCALE GENOMIC DNA]</scope>
    <source>
        <strain evidence="4">cv. GZQX0401</strain>
        <tissue evidence="3">Young leaves</tissue>
    </source>
</reference>
<proteinExistence type="predicted"/>
<gene>
    <name evidence="3" type="ORF">JCGZ_11905</name>
</gene>
<organism evidence="3 4">
    <name type="scientific">Jatropha curcas</name>
    <name type="common">Barbados nut</name>
    <dbReference type="NCBI Taxonomy" id="180498"/>
    <lineage>
        <taxon>Eukaryota</taxon>
        <taxon>Viridiplantae</taxon>
        <taxon>Streptophyta</taxon>
        <taxon>Embryophyta</taxon>
        <taxon>Tracheophyta</taxon>
        <taxon>Spermatophyta</taxon>
        <taxon>Magnoliopsida</taxon>
        <taxon>eudicotyledons</taxon>
        <taxon>Gunneridae</taxon>
        <taxon>Pentapetalae</taxon>
        <taxon>rosids</taxon>
        <taxon>fabids</taxon>
        <taxon>Malpighiales</taxon>
        <taxon>Euphorbiaceae</taxon>
        <taxon>Crotonoideae</taxon>
        <taxon>Jatropheae</taxon>
        <taxon>Jatropha</taxon>
    </lineage>
</organism>
<feature type="compositionally biased region" description="Acidic residues" evidence="2">
    <location>
        <begin position="7"/>
        <end position="17"/>
    </location>
</feature>
<accession>A0A067KEX9</accession>
<feature type="region of interest" description="Disordered" evidence="2">
    <location>
        <begin position="1"/>
        <end position="33"/>
    </location>
</feature>
<protein>
    <submittedName>
        <fullName evidence="3">Uncharacterized protein</fullName>
    </submittedName>
</protein>
<evidence type="ECO:0000313" key="4">
    <source>
        <dbReference type="Proteomes" id="UP000027138"/>
    </source>
</evidence>
<sequence length="94" mass="11019">MDLAKEEEVEVEDASDAETEKLEINDEEEKEPEIEAIKTLEFLSAQKSREAMLNRMEKDLIEEYNRELDEAIKHRKAVVANIIPHWVYGKNEKC</sequence>
<dbReference type="AlphaFoldDB" id="A0A067KEX9"/>